<dbReference type="Gene3D" id="3.40.50.1000">
    <property type="entry name" value="HAD superfamily/HAD-like"/>
    <property type="match status" value="1"/>
</dbReference>
<dbReference type="Pfam" id="PF03031">
    <property type="entry name" value="NIF"/>
    <property type="match status" value="1"/>
</dbReference>
<dbReference type="AlphaFoldDB" id="A0ABD3LB24"/>
<evidence type="ECO:0000313" key="4">
    <source>
        <dbReference type="Proteomes" id="UP001634007"/>
    </source>
</evidence>
<feature type="region of interest" description="Disordered" evidence="1">
    <location>
        <begin position="326"/>
        <end position="354"/>
    </location>
</feature>
<dbReference type="FunFam" id="3.40.50.1000:FF:000257">
    <property type="entry name" value="Haloacid dehalogenase-like hydrolase (HAD) superfamily protein"/>
    <property type="match status" value="1"/>
</dbReference>
<keyword evidence="4" id="KW-1185">Reference proteome</keyword>
<dbReference type="PROSITE" id="PS50969">
    <property type="entry name" value="FCP1"/>
    <property type="match status" value="1"/>
</dbReference>
<gene>
    <name evidence="3" type="ORF">ACJRO7_009797</name>
</gene>
<dbReference type="InterPro" id="IPR057031">
    <property type="entry name" value="SFR19-like_C"/>
</dbReference>
<dbReference type="PANTHER" id="PTHR36886:SF7">
    <property type="entry name" value="EXPRESSED PROTEIN"/>
    <property type="match status" value="1"/>
</dbReference>
<feature type="region of interest" description="Disordered" evidence="1">
    <location>
        <begin position="1"/>
        <end position="40"/>
    </location>
</feature>
<reference evidence="3 4" key="1">
    <citation type="submission" date="2024-11" db="EMBL/GenBank/DDBJ databases">
        <title>Chromosome-level genome assembly of Eucalyptus globulus Labill. provides insights into its genome evolution.</title>
        <authorList>
            <person name="Li X."/>
        </authorList>
    </citation>
    <scope>NUCLEOTIDE SEQUENCE [LARGE SCALE GENOMIC DNA]</scope>
    <source>
        <strain evidence="3">CL2024</strain>
        <tissue evidence="3">Fresh tender leaves</tissue>
    </source>
</reference>
<proteinExistence type="predicted"/>
<feature type="region of interest" description="Disordered" evidence="1">
    <location>
        <begin position="251"/>
        <end position="270"/>
    </location>
</feature>
<dbReference type="EMBL" id="JBJKBG010000002">
    <property type="protein sequence ID" value="KAL3748618.1"/>
    <property type="molecule type" value="Genomic_DNA"/>
</dbReference>
<accession>A0ABD3LB24</accession>
<dbReference type="InterPro" id="IPR023214">
    <property type="entry name" value="HAD_sf"/>
</dbReference>
<name>A0ABD3LB24_EUCGL</name>
<organism evidence="3 4">
    <name type="scientific">Eucalyptus globulus</name>
    <name type="common">Tasmanian blue gum</name>
    <dbReference type="NCBI Taxonomy" id="34317"/>
    <lineage>
        <taxon>Eukaryota</taxon>
        <taxon>Viridiplantae</taxon>
        <taxon>Streptophyta</taxon>
        <taxon>Embryophyta</taxon>
        <taxon>Tracheophyta</taxon>
        <taxon>Spermatophyta</taxon>
        <taxon>Magnoliopsida</taxon>
        <taxon>eudicotyledons</taxon>
        <taxon>Gunneridae</taxon>
        <taxon>Pentapetalae</taxon>
        <taxon>rosids</taxon>
        <taxon>malvids</taxon>
        <taxon>Myrtales</taxon>
        <taxon>Myrtaceae</taxon>
        <taxon>Myrtoideae</taxon>
        <taxon>Eucalypteae</taxon>
        <taxon>Eucalyptus</taxon>
    </lineage>
</organism>
<feature type="compositionally biased region" description="Basic residues" evidence="1">
    <location>
        <begin position="89"/>
        <end position="100"/>
    </location>
</feature>
<dbReference type="InterPro" id="IPR052650">
    <property type="entry name" value="Zinc_finger_CCCH"/>
</dbReference>
<evidence type="ECO:0000259" key="2">
    <source>
        <dbReference type="PROSITE" id="PS50969"/>
    </source>
</evidence>
<sequence length="858" mass="96051">MEAEPCSGSSSVVDKKRKRKREESNRNVSNLGMDKENYFPEKNSSLNVIISLPSPADSSSALVNVIISLPSPADSKAQPCNELNPLPANRKKNKNKKRRKIQETSTTQGDTGAEVPCSVRQANELDVKYNIKCSSGDSHQRLEHEKIRPTGEANCLTKRQMKKKEKRKLWKRRKKEAKAKEKVSGKSDMLTKIPNDVSQIAELDENILKEFSLTCVKQSDIEKNLCSLEKEDVHGEAHTLLSDFSSMSTSSKKKSVKKLKTDQRKKPSSRLTTGIVDISEDLVHKETSFHFDEARISRLSDSKPEQVEERIQVTLAQASIKTSKAGASVDSGRVSLRENSNGNGGKVNRQINEGNPSSELLVSEGDIKSDININKGSMPWQIPDISLERTSIGPSRKKLLILDLNGLLADIIPYVGLGCKPDLIVSRKAVFKRPFVDDFVQFCFEKFAVGVWSSRTKRNMDPVVDFIMGDSKRKLLFCWDQSHCTMTKFSTLEKRDKPLVLKELRKLWDKLEPNLPWEKGAYNESNTLLLDDSPYKALRNPANTGIFPYSYHYRDAKDNSIGPGGDLRVYLESLALADDVRKYVKQNPFGQRAITNSNPSWNYYKRVLASHPPEDATSISNHASVDGIGIGSVGSRQTTSSPKSATWMDRALPHIGGDRYDPLFDRIEPSSSSVKKVECAHKGESVYDNDVILRTSDSKTPVDVEENNKRKEIGVFAPPISVDDDGFGDTAGVEVGAVEYVSASNFIDAADATEVEMEIDQIKSTGKSKKHKDSRSMKPFKIALVDFVKEVLRPSWRRGNMSKEAYKTILKKTVDKVTGAMKSHHIPKSQAEINHYIDSSQRKLTKLVMRYVDKYVDV</sequence>
<dbReference type="SUPFAM" id="SSF56784">
    <property type="entry name" value="HAD-like"/>
    <property type="match status" value="1"/>
</dbReference>
<dbReference type="Pfam" id="PF23030">
    <property type="entry name" value="SCAF11-like_C"/>
    <property type="match status" value="1"/>
</dbReference>
<dbReference type="InterPro" id="IPR036412">
    <property type="entry name" value="HAD-like_sf"/>
</dbReference>
<comment type="caution">
    <text evidence="3">The sequence shown here is derived from an EMBL/GenBank/DDBJ whole genome shotgun (WGS) entry which is preliminary data.</text>
</comment>
<dbReference type="Proteomes" id="UP001634007">
    <property type="component" value="Unassembled WGS sequence"/>
</dbReference>
<dbReference type="SMART" id="SM00577">
    <property type="entry name" value="CPDc"/>
    <property type="match status" value="1"/>
</dbReference>
<dbReference type="PANTHER" id="PTHR36886">
    <property type="entry name" value="PROTEIN FRIGIDA-ESSENTIAL 1"/>
    <property type="match status" value="1"/>
</dbReference>
<protein>
    <recommendedName>
        <fullName evidence="2">FCP1 homology domain-containing protein</fullName>
    </recommendedName>
</protein>
<evidence type="ECO:0000313" key="3">
    <source>
        <dbReference type="EMBL" id="KAL3748617.1"/>
    </source>
</evidence>
<feature type="domain" description="FCP1 homology" evidence="2">
    <location>
        <begin position="393"/>
        <end position="574"/>
    </location>
</feature>
<feature type="region of interest" description="Disordered" evidence="1">
    <location>
        <begin position="70"/>
        <end position="113"/>
    </location>
</feature>
<evidence type="ECO:0000256" key="1">
    <source>
        <dbReference type="SAM" id="MobiDB-lite"/>
    </source>
</evidence>
<dbReference type="EMBL" id="JBJKBG010000002">
    <property type="protein sequence ID" value="KAL3748617.1"/>
    <property type="molecule type" value="Genomic_DNA"/>
</dbReference>
<dbReference type="InterPro" id="IPR004274">
    <property type="entry name" value="FCP1_dom"/>
</dbReference>